<evidence type="ECO:0000256" key="7">
    <source>
        <dbReference type="ARBA" id="ARBA00022918"/>
    </source>
</evidence>
<dbReference type="SUPFAM" id="SSF56672">
    <property type="entry name" value="DNA/RNA polymerases"/>
    <property type="match status" value="2"/>
</dbReference>
<dbReference type="InterPro" id="IPR041588">
    <property type="entry name" value="Integrase_H2C2"/>
</dbReference>
<evidence type="ECO:0000256" key="5">
    <source>
        <dbReference type="ARBA" id="ARBA00022801"/>
    </source>
</evidence>
<evidence type="ECO:0000256" key="6">
    <source>
        <dbReference type="ARBA" id="ARBA00022884"/>
    </source>
</evidence>
<dbReference type="GO" id="GO:0016787">
    <property type="term" value="F:hydrolase activity"/>
    <property type="evidence" value="ECO:0007669"/>
    <property type="project" value="UniProtKB-KW"/>
</dbReference>
<dbReference type="Pfam" id="PF17921">
    <property type="entry name" value="Integrase_H2C2"/>
    <property type="match status" value="1"/>
</dbReference>
<gene>
    <name evidence="9" type="ORF">O181_030630</name>
</gene>
<keyword evidence="1" id="KW-0808">Transferase</keyword>
<dbReference type="InterPro" id="IPR012337">
    <property type="entry name" value="RNaseH-like_sf"/>
</dbReference>
<keyword evidence="7" id="KW-0695">RNA-directed DNA polymerase</keyword>
<dbReference type="CDD" id="cd01647">
    <property type="entry name" value="RT_LTR"/>
    <property type="match status" value="1"/>
</dbReference>
<dbReference type="InterPro" id="IPR041373">
    <property type="entry name" value="RT_RNaseH"/>
</dbReference>
<keyword evidence="3" id="KW-0540">Nuclease</keyword>
<comment type="caution">
    <text evidence="9">The sequence shown here is derived from an EMBL/GenBank/DDBJ whole genome shotgun (WGS) entry which is preliminary data.</text>
</comment>
<dbReference type="PROSITE" id="PS50994">
    <property type="entry name" value="INTEGRASE"/>
    <property type="match status" value="1"/>
</dbReference>
<name>A0A9Q3H6E5_9BASI</name>
<evidence type="ECO:0000256" key="2">
    <source>
        <dbReference type="ARBA" id="ARBA00022695"/>
    </source>
</evidence>
<dbReference type="GO" id="GO:0003964">
    <property type="term" value="F:RNA-directed DNA polymerase activity"/>
    <property type="evidence" value="ECO:0007669"/>
    <property type="project" value="UniProtKB-KW"/>
</dbReference>
<dbReference type="Pfam" id="PF00078">
    <property type="entry name" value="RVT_1"/>
    <property type="match status" value="2"/>
</dbReference>
<evidence type="ECO:0000313" key="10">
    <source>
        <dbReference type="Proteomes" id="UP000765509"/>
    </source>
</evidence>
<dbReference type="SUPFAM" id="SSF53098">
    <property type="entry name" value="Ribonuclease H-like"/>
    <property type="match status" value="1"/>
</dbReference>
<dbReference type="EMBL" id="AVOT02010814">
    <property type="protein sequence ID" value="MBW0490915.1"/>
    <property type="molecule type" value="Genomic_DNA"/>
</dbReference>
<evidence type="ECO:0000256" key="4">
    <source>
        <dbReference type="ARBA" id="ARBA00022759"/>
    </source>
</evidence>
<accession>A0A9Q3H6E5</accession>
<organism evidence="9 10">
    <name type="scientific">Austropuccinia psidii MF-1</name>
    <dbReference type="NCBI Taxonomy" id="1389203"/>
    <lineage>
        <taxon>Eukaryota</taxon>
        <taxon>Fungi</taxon>
        <taxon>Dikarya</taxon>
        <taxon>Basidiomycota</taxon>
        <taxon>Pucciniomycotina</taxon>
        <taxon>Pucciniomycetes</taxon>
        <taxon>Pucciniales</taxon>
        <taxon>Sphaerophragmiaceae</taxon>
        <taxon>Austropuccinia</taxon>
    </lineage>
</organism>
<dbReference type="InterPro" id="IPR050951">
    <property type="entry name" value="Retrovirus_Pol_polyprotein"/>
</dbReference>
<reference evidence="9" key="1">
    <citation type="submission" date="2021-03" db="EMBL/GenBank/DDBJ databases">
        <title>Draft genome sequence of rust myrtle Austropuccinia psidii MF-1, a brazilian biotype.</title>
        <authorList>
            <person name="Quecine M.C."/>
            <person name="Pachon D.M.R."/>
            <person name="Bonatelli M.L."/>
            <person name="Correr F.H."/>
            <person name="Franceschini L.M."/>
            <person name="Leite T.F."/>
            <person name="Margarido G.R.A."/>
            <person name="Almeida C.A."/>
            <person name="Ferrarezi J.A."/>
            <person name="Labate C.A."/>
        </authorList>
    </citation>
    <scope>NUCLEOTIDE SEQUENCE</scope>
    <source>
        <strain evidence="9">MF-1</strain>
    </source>
</reference>
<dbReference type="GO" id="GO:0003723">
    <property type="term" value="F:RNA binding"/>
    <property type="evidence" value="ECO:0007669"/>
    <property type="project" value="UniProtKB-KW"/>
</dbReference>
<proteinExistence type="predicted"/>
<dbReference type="Gene3D" id="3.10.10.10">
    <property type="entry name" value="HIV Type 1 Reverse Transcriptase, subunit A, domain 1"/>
    <property type="match status" value="1"/>
</dbReference>
<dbReference type="PANTHER" id="PTHR37984:SF5">
    <property type="entry name" value="PROTEIN NYNRIN-LIKE"/>
    <property type="match status" value="1"/>
</dbReference>
<keyword evidence="5" id="KW-0378">Hydrolase</keyword>
<dbReference type="GO" id="GO:0004519">
    <property type="term" value="F:endonuclease activity"/>
    <property type="evidence" value="ECO:0007669"/>
    <property type="project" value="UniProtKB-KW"/>
</dbReference>
<evidence type="ECO:0000256" key="1">
    <source>
        <dbReference type="ARBA" id="ARBA00022679"/>
    </source>
</evidence>
<evidence type="ECO:0000313" key="9">
    <source>
        <dbReference type="EMBL" id="MBW0490915.1"/>
    </source>
</evidence>
<dbReference type="GO" id="GO:0015074">
    <property type="term" value="P:DNA integration"/>
    <property type="evidence" value="ECO:0007669"/>
    <property type="project" value="InterPro"/>
</dbReference>
<evidence type="ECO:0000259" key="8">
    <source>
        <dbReference type="PROSITE" id="PS50994"/>
    </source>
</evidence>
<dbReference type="Gene3D" id="3.30.70.270">
    <property type="match status" value="3"/>
</dbReference>
<dbReference type="InterPro" id="IPR043502">
    <property type="entry name" value="DNA/RNA_pol_sf"/>
</dbReference>
<sequence>MPFGIKNAPSHYQRMINTIFPEELSKGWLIIYIYDIKICSETWESQLSRLERLLKKIVQVNMKISLKKCHFAYSDLKALGHVVSGLRLGIDKNKVAPFFLIPDWKLPFKLYINACGEGLGAALHQTQIINDKAVERPIVFLSREIRPTEARYPIPRIPHALDKLAKAKYITKKDCMKGYQQNGVEPNSMKLLRIMCHMGIYEYTRMPFGIKNAPAHYDWMMENILQEEILEDWMVAYIDDIIIYSETWEDHVQYIDRVLSKCTPINLKISLKKCNFGQQELLALGHKVSGLSLAIDQNKVEAVLQKPVPRSIKEMQSLLGFASYYRNHIKRLSNITSRLYNLCLKNIDASCSQGLGAALHQRQIVDGEPRQRVICYISRQLKDSEGRYGANQTECLCLFWALEKIHYYFEGEVFEVYTACTALKFLLDMNTTNRHMLRWQIAIQEYRGNRTIIYKEVKSHTNADGLSRRPLDNVKGNPAYDPEVAAKTPIHFMAIDRRKNFKFSEWEPERGIPDSGNINSEGTGTPILGQEYRSQELEFQLEEPWLGDYKDNKPFLIDGLLYHREKNTSSLTIIDRDHISLILQEFHGCPYMGHMSEDRTKERVSSTAWWPKWEQELSEDINTCERCQRQIGNMGRREKENFNACLIVFDRFSKSMRCLPCHKQDTAMDTALLFWNNIIFTCGVPKIIISDRDPKFTSEFWTNLYDRLGTKLAFSIAYHPQTDGLPERMIQTMEDIPRSFCAYGMEYKDHEGYTHD</sequence>
<dbReference type="InterPro" id="IPR001584">
    <property type="entry name" value="Integrase_cat-core"/>
</dbReference>
<dbReference type="Gene3D" id="3.30.420.10">
    <property type="entry name" value="Ribonuclease H-like superfamily/Ribonuclease H"/>
    <property type="match status" value="1"/>
</dbReference>
<protein>
    <recommendedName>
        <fullName evidence="8">Integrase catalytic domain-containing protein</fullName>
    </recommendedName>
</protein>
<dbReference type="InterPro" id="IPR000477">
    <property type="entry name" value="RT_dom"/>
</dbReference>
<keyword evidence="4" id="KW-0255">Endonuclease</keyword>
<dbReference type="GO" id="GO:0005634">
    <property type="term" value="C:nucleus"/>
    <property type="evidence" value="ECO:0007669"/>
    <property type="project" value="UniProtKB-ARBA"/>
</dbReference>
<dbReference type="InterPro" id="IPR036397">
    <property type="entry name" value="RNaseH_sf"/>
</dbReference>
<dbReference type="PANTHER" id="PTHR37984">
    <property type="entry name" value="PROTEIN CBG26694"/>
    <property type="match status" value="1"/>
</dbReference>
<dbReference type="Proteomes" id="UP000765509">
    <property type="component" value="Unassembled WGS sequence"/>
</dbReference>
<dbReference type="Gene3D" id="1.10.340.70">
    <property type="match status" value="1"/>
</dbReference>
<keyword evidence="10" id="KW-1185">Reference proteome</keyword>
<dbReference type="InterPro" id="IPR043128">
    <property type="entry name" value="Rev_trsase/Diguanyl_cyclase"/>
</dbReference>
<dbReference type="CDD" id="cd09274">
    <property type="entry name" value="RNase_HI_RT_Ty3"/>
    <property type="match status" value="1"/>
</dbReference>
<feature type="domain" description="Integrase catalytic" evidence="8">
    <location>
        <begin position="604"/>
        <end position="735"/>
    </location>
</feature>
<evidence type="ECO:0000256" key="3">
    <source>
        <dbReference type="ARBA" id="ARBA00022722"/>
    </source>
</evidence>
<keyword evidence="2" id="KW-0548">Nucleotidyltransferase</keyword>
<dbReference type="Pfam" id="PF17917">
    <property type="entry name" value="RT_RNaseH"/>
    <property type="match status" value="1"/>
</dbReference>
<dbReference type="AlphaFoldDB" id="A0A9Q3H6E5"/>
<keyword evidence="6" id="KW-0694">RNA-binding</keyword>